<dbReference type="AlphaFoldDB" id="A0A919K8Y5"/>
<dbReference type="SUPFAM" id="SSF53254">
    <property type="entry name" value="Phosphoglycerate mutase-like"/>
    <property type="match status" value="1"/>
</dbReference>
<reference evidence="1" key="1">
    <citation type="submission" date="2021-01" db="EMBL/GenBank/DDBJ databases">
        <title>Whole genome shotgun sequence of Actinoplanes rishiriensis NBRC 108556.</title>
        <authorList>
            <person name="Komaki H."/>
            <person name="Tamura T."/>
        </authorList>
    </citation>
    <scope>NUCLEOTIDE SEQUENCE</scope>
    <source>
        <strain evidence="1">NBRC 108556</strain>
    </source>
</reference>
<dbReference type="InterPro" id="IPR029033">
    <property type="entry name" value="His_PPase_superfam"/>
</dbReference>
<accession>A0A919K8Y5</accession>
<proteinExistence type="predicted"/>
<comment type="caution">
    <text evidence="1">The sequence shown here is derived from an EMBL/GenBank/DDBJ whole genome shotgun (WGS) entry which is preliminary data.</text>
</comment>
<dbReference type="EMBL" id="BOMV01000065">
    <property type="protein sequence ID" value="GIE98771.1"/>
    <property type="molecule type" value="Genomic_DNA"/>
</dbReference>
<dbReference type="Gene3D" id="3.40.50.1240">
    <property type="entry name" value="Phosphoglycerate mutase-like"/>
    <property type="match status" value="1"/>
</dbReference>
<evidence type="ECO:0000313" key="2">
    <source>
        <dbReference type="Proteomes" id="UP000636960"/>
    </source>
</evidence>
<dbReference type="Proteomes" id="UP000636960">
    <property type="component" value="Unassembled WGS sequence"/>
</dbReference>
<sequence length="165" mass="18108">MRLLLVRHAMPAADPGVPPQRWRLSAAGVEAAARLRLPPHAHLVASDEPKAAETVRLAAGVTHVVGDADFAEVRRQEPWDDGYRERRRAYVSGSDHAGWEPRASVAARFDRAVARHAWPDRPLVVGTHGMAMTCWLASRGLLDGPAGDFWQALAFPDLVDVEWAP</sequence>
<organism evidence="1 2">
    <name type="scientific">Paractinoplanes rishiriensis</name>
    <dbReference type="NCBI Taxonomy" id="1050105"/>
    <lineage>
        <taxon>Bacteria</taxon>
        <taxon>Bacillati</taxon>
        <taxon>Actinomycetota</taxon>
        <taxon>Actinomycetes</taxon>
        <taxon>Micromonosporales</taxon>
        <taxon>Micromonosporaceae</taxon>
        <taxon>Paractinoplanes</taxon>
    </lineage>
</organism>
<evidence type="ECO:0000313" key="1">
    <source>
        <dbReference type="EMBL" id="GIE98771.1"/>
    </source>
</evidence>
<dbReference type="RefSeq" id="WP_203785783.1">
    <property type="nucleotide sequence ID" value="NZ_BOMV01000065.1"/>
</dbReference>
<protein>
    <recommendedName>
        <fullName evidence="3">Phosphoglycerate mutase</fullName>
    </recommendedName>
</protein>
<name>A0A919K8Y5_9ACTN</name>
<gene>
    <name evidence="1" type="ORF">Ari01nite_62360</name>
</gene>
<keyword evidence="2" id="KW-1185">Reference proteome</keyword>
<evidence type="ECO:0008006" key="3">
    <source>
        <dbReference type="Google" id="ProtNLM"/>
    </source>
</evidence>